<evidence type="ECO:0000313" key="2">
    <source>
        <dbReference type="Proteomes" id="UP000095332"/>
    </source>
</evidence>
<dbReference type="Proteomes" id="UP000095332">
    <property type="component" value="Unassembled WGS sequence"/>
</dbReference>
<evidence type="ECO:0000313" key="1">
    <source>
        <dbReference type="EMBL" id="CUP51155.1"/>
    </source>
</evidence>
<dbReference type="AlphaFoldDB" id="A0A174NYS0"/>
<protein>
    <submittedName>
        <fullName evidence="1">Uncharacterized protein</fullName>
    </submittedName>
</protein>
<reference evidence="1 2" key="1">
    <citation type="submission" date="2015-09" db="EMBL/GenBank/DDBJ databases">
        <authorList>
            <consortium name="Pathogen Informatics"/>
        </authorList>
    </citation>
    <scope>NUCLEOTIDE SEQUENCE [LARGE SCALE GENOMIC DNA]</scope>
    <source>
        <strain evidence="1 2">2789STDY5834948</strain>
    </source>
</reference>
<name>A0A174NYS0_PARDI</name>
<dbReference type="EMBL" id="CZBM01000001">
    <property type="protein sequence ID" value="CUP51155.1"/>
    <property type="molecule type" value="Genomic_DNA"/>
</dbReference>
<proteinExistence type="predicted"/>
<accession>A0A174NYS0</accession>
<organism evidence="1 2">
    <name type="scientific">Parabacteroides distasonis</name>
    <dbReference type="NCBI Taxonomy" id="823"/>
    <lineage>
        <taxon>Bacteria</taxon>
        <taxon>Pseudomonadati</taxon>
        <taxon>Bacteroidota</taxon>
        <taxon>Bacteroidia</taxon>
        <taxon>Bacteroidales</taxon>
        <taxon>Tannerellaceae</taxon>
        <taxon>Parabacteroides</taxon>
    </lineage>
</organism>
<sequence length="432" mass="47191">MKTGFKLFSRLLINAMMGLFLAVAVGVPASAGAAVVVGASIVSGNFLPNGSACAGVYTEIWTGELIKKLRAGITATWLDGIPDYSDKAENDIIHLIDVGGDPDVLINNTTYPIPIQDLEDGDVAISLDKYQTKATRVTDDELYACSYEKMASHKERHGESILVNKFKKAIHALAPQKNSDLTPVVLTTGANDNGRRRITTKDIVALKDKFDKMEVPTEGRRLVLCSDHVNDLLLCDQKFEKQYYNYTTGKIANLYGFEVYEYVSCPSFTTNGVKKKFGETALEGTNQASVAFYVKRMFKASGKTKMYYSEAEKNPQTQESLINFRHYFIVLPKKMEAIGAIVSSAYVPEISVTPKTIAYPVNGGTKQFAVSASSDYAYTEPEGFKVVKQDKVLLVTALDNSAGEAAKEGVITLTLAEDVTKTATITLTQPKA</sequence>
<gene>
    <name evidence="1" type="ORF">ERS852560_00158</name>
</gene>